<proteinExistence type="predicted"/>
<dbReference type="InterPro" id="IPR003583">
    <property type="entry name" value="Hlx-hairpin-Hlx_DNA-bd_motif"/>
</dbReference>
<keyword evidence="4" id="KW-1185">Reference proteome</keyword>
<dbReference type="Gene3D" id="1.10.150.310">
    <property type="entry name" value="Tex RuvX-like domain-like"/>
    <property type="match status" value="1"/>
</dbReference>
<dbReference type="SMART" id="SM00278">
    <property type="entry name" value="HhH1"/>
    <property type="match status" value="2"/>
</dbReference>
<accession>A0ABW3KYS8</accession>
<feature type="transmembrane region" description="Helical" evidence="1">
    <location>
        <begin position="7"/>
        <end position="24"/>
    </location>
</feature>
<keyword evidence="1" id="KW-0472">Membrane</keyword>
<dbReference type="PANTHER" id="PTHR21180">
    <property type="entry name" value="ENDONUCLEASE/EXONUCLEASE/PHOSPHATASE FAMILY DOMAIN-CONTAINING PROTEIN 1"/>
    <property type="match status" value="1"/>
</dbReference>
<dbReference type="Proteomes" id="UP001596990">
    <property type="component" value="Unassembled WGS sequence"/>
</dbReference>
<dbReference type="SUPFAM" id="SSF47781">
    <property type="entry name" value="RuvA domain 2-like"/>
    <property type="match status" value="1"/>
</dbReference>
<dbReference type="RefSeq" id="WP_386057618.1">
    <property type="nucleotide sequence ID" value="NZ_JBHTKL010000001.1"/>
</dbReference>
<organism evidence="3 4">
    <name type="scientific">Thalassobacillus hwangdonensis</name>
    <dbReference type="NCBI Taxonomy" id="546108"/>
    <lineage>
        <taxon>Bacteria</taxon>
        <taxon>Bacillati</taxon>
        <taxon>Bacillota</taxon>
        <taxon>Bacilli</taxon>
        <taxon>Bacillales</taxon>
        <taxon>Bacillaceae</taxon>
        <taxon>Thalassobacillus</taxon>
    </lineage>
</organism>
<keyword evidence="1" id="KW-0812">Transmembrane</keyword>
<evidence type="ECO:0000256" key="1">
    <source>
        <dbReference type="SAM" id="Phobius"/>
    </source>
</evidence>
<keyword evidence="1" id="KW-1133">Transmembrane helix</keyword>
<dbReference type="InterPro" id="IPR019554">
    <property type="entry name" value="Soluble_ligand-bd"/>
</dbReference>
<dbReference type="InterPro" id="IPR051675">
    <property type="entry name" value="Endo/Exo/Phosphatase_dom_1"/>
</dbReference>
<evidence type="ECO:0000259" key="2">
    <source>
        <dbReference type="SMART" id="SM00278"/>
    </source>
</evidence>
<protein>
    <submittedName>
        <fullName evidence="3">Helix-hairpin-helix domain-containing protein</fullName>
    </submittedName>
</protein>
<comment type="caution">
    <text evidence="3">The sequence shown here is derived from an EMBL/GenBank/DDBJ whole genome shotgun (WGS) entry which is preliminary data.</text>
</comment>
<dbReference type="Pfam" id="PF12836">
    <property type="entry name" value="HHH_3"/>
    <property type="match status" value="1"/>
</dbReference>
<feature type="domain" description="Helix-hairpin-helix DNA-binding motif class 1" evidence="2">
    <location>
        <begin position="169"/>
        <end position="188"/>
    </location>
</feature>
<dbReference type="InterPro" id="IPR004509">
    <property type="entry name" value="Competence_ComEA_HhH"/>
</dbReference>
<dbReference type="NCBIfam" id="TIGR00426">
    <property type="entry name" value="competence protein ComEA helix-hairpin-helix repeat region"/>
    <property type="match status" value="1"/>
</dbReference>
<reference evidence="4" key="1">
    <citation type="journal article" date="2019" name="Int. J. Syst. Evol. Microbiol.">
        <title>The Global Catalogue of Microorganisms (GCM) 10K type strain sequencing project: providing services to taxonomists for standard genome sequencing and annotation.</title>
        <authorList>
            <consortium name="The Broad Institute Genomics Platform"/>
            <consortium name="The Broad Institute Genome Sequencing Center for Infectious Disease"/>
            <person name="Wu L."/>
            <person name="Ma J."/>
        </authorList>
    </citation>
    <scope>NUCLEOTIDE SEQUENCE [LARGE SCALE GENOMIC DNA]</scope>
    <source>
        <strain evidence="4">CCUG 56607</strain>
    </source>
</reference>
<dbReference type="InterPro" id="IPR010994">
    <property type="entry name" value="RuvA_2-like"/>
</dbReference>
<dbReference type="Gene3D" id="3.10.560.10">
    <property type="entry name" value="Outer membrane lipoprotein wza domain like"/>
    <property type="match status" value="1"/>
</dbReference>
<feature type="domain" description="Helix-hairpin-helix DNA-binding motif class 1" evidence="2">
    <location>
        <begin position="139"/>
        <end position="158"/>
    </location>
</feature>
<evidence type="ECO:0000313" key="3">
    <source>
        <dbReference type="EMBL" id="MFD1018825.1"/>
    </source>
</evidence>
<dbReference type="Pfam" id="PF10531">
    <property type="entry name" value="SLBB"/>
    <property type="match status" value="1"/>
</dbReference>
<gene>
    <name evidence="3" type="ORF">ACFQ2J_06400</name>
</gene>
<evidence type="ECO:0000313" key="4">
    <source>
        <dbReference type="Proteomes" id="UP001596990"/>
    </source>
</evidence>
<dbReference type="EMBL" id="JBHTKL010000001">
    <property type="protein sequence ID" value="MFD1018825.1"/>
    <property type="molecule type" value="Genomic_DNA"/>
</dbReference>
<dbReference type="PANTHER" id="PTHR21180:SF32">
    <property type="entry name" value="ENDONUCLEASE_EXONUCLEASE_PHOSPHATASE FAMILY DOMAIN-CONTAINING PROTEIN 1"/>
    <property type="match status" value="1"/>
</dbReference>
<name>A0ABW3KYS8_9BACI</name>
<sequence>MYRFKKYGWLIIPAGIALWVFFGAPEQEKAPTSLGLDQELSDADETKVDEGGDGNEVFIDIKGEVHSPGVYRVTSSERMEDVINMASGFTEDADPTTVNLAQKLQDEMMVVVLSKHEGENGDHVTASGDLIRINYATESEIQQLDGIGASKAKAIVQYREENGLFKSADDLLQISGIGEKTLEKIEKQLQIP</sequence>